<evidence type="ECO:0000256" key="1">
    <source>
        <dbReference type="ARBA" id="ARBA00022729"/>
    </source>
</evidence>
<accession>A0A562SQL8</accession>
<reference evidence="4 5" key="1">
    <citation type="journal article" date="2015" name="Stand. Genomic Sci.">
        <title>Genomic Encyclopedia of Bacterial and Archaeal Type Strains, Phase III: the genomes of soil and plant-associated and newly described type strains.</title>
        <authorList>
            <person name="Whitman W.B."/>
            <person name="Woyke T."/>
            <person name="Klenk H.P."/>
            <person name="Zhou Y."/>
            <person name="Lilburn T.G."/>
            <person name="Beck B.J."/>
            <person name="De Vos P."/>
            <person name="Vandamme P."/>
            <person name="Eisen J.A."/>
            <person name="Garrity G."/>
            <person name="Hugenholtz P."/>
            <person name="Kyrpides N.C."/>
        </authorList>
    </citation>
    <scope>NUCLEOTIDE SEQUENCE [LARGE SCALE GENOMIC DNA]</scope>
    <source>
        <strain evidence="4 5">CGMCC 1.7271</strain>
    </source>
</reference>
<keyword evidence="5" id="KW-1185">Reference proteome</keyword>
<dbReference type="Proteomes" id="UP000316167">
    <property type="component" value="Unassembled WGS sequence"/>
</dbReference>
<sequence>MLKHVFTSCFLLFIIHTAKAQLFPEHNYPTNYFRYPLDIPLKLNANFGEMRPNHFHMGLDLFTLRRENLPVYAPADGWISKVKVDPNGFGNAIYVSHPNGYTSLYCHMNTFPTKVLQAMKEGQYVKESWKGDVEFAKNQFPVKKGEFLAYSGNTGASAGPHVHYEIRRTEDDACLNALLFHRVYDVTPPDITKLAVYDRTKSTYEQTPKTLMLSRAAGGYSVPGGTITVNSEAVSFAIVATDRVTGVPNANGIFEALVYVDEEAISGFRVDGIDYLQTRYLNAHIDYRIKANGGSYYQHISPLPGDRLPIYFKKDDGLIHLDDTTTHQVKIVVKDANNNASTVRFQLKRSAWTSAATNVQKDSRYMLPNQINIFEQGDVQMVSSEKSFYDAFRLVYNYKTSATAFSNIHVMHSPTVPVHDSMMFRIKPNKEIPASARNRVIMIHNTKGKVVVERATLVKGWYEAKSRDFGEFWLEVDEVPPTITVAGVTDGGTVVAGSPITVTVADNKKAIYSFRAELDGQWLMFAGLGPVFRYKTDEYCPIGDHELKLRVEDEAGNVTERIIRFTRK</sequence>
<comment type="caution">
    <text evidence="4">The sequence shown here is derived from an EMBL/GenBank/DDBJ whole genome shotgun (WGS) entry which is preliminary data.</text>
</comment>
<feature type="chain" id="PRO_5021910242" evidence="2">
    <location>
        <begin position="21"/>
        <end position="568"/>
    </location>
</feature>
<evidence type="ECO:0000259" key="3">
    <source>
        <dbReference type="Pfam" id="PF01551"/>
    </source>
</evidence>
<dbReference type="Gene3D" id="2.70.70.10">
    <property type="entry name" value="Glucose Permease (Domain IIA)"/>
    <property type="match status" value="1"/>
</dbReference>
<feature type="signal peptide" evidence="2">
    <location>
        <begin position="1"/>
        <end position="20"/>
    </location>
</feature>
<evidence type="ECO:0000313" key="4">
    <source>
        <dbReference type="EMBL" id="TWI83512.1"/>
    </source>
</evidence>
<dbReference type="InterPro" id="IPR013783">
    <property type="entry name" value="Ig-like_fold"/>
</dbReference>
<organism evidence="4 5">
    <name type="scientific">Lacibacter cauensis</name>
    <dbReference type="NCBI Taxonomy" id="510947"/>
    <lineage>
        <taxon>Bacteria</taxon>
        <taxon>Pseudomonadati</taxon>
        <taxon>Bacteroidota</taxon>
        <taxon>Chitinophagia</taxon>
        <taxon>Chitinophagales</taxon>
        <taxon>Chitinophagaceae</taxon>
        <taxon>Lacibacter</taxon>
    </lineage>
</organism>
<dbReference type="RefSeq" id="WP_144885727.1">
    <property type="nucleotide sequence ID" value="NZ_VLLE01000003.1"/>
</dbReference>
<dbReference type="Pfam" id="PF01551">
    <property type="entry name" value="Peptidase_M23"/>
    <property type="match status" value="1"/>
</dbReference>
<dbReference type="Gene3D" id="2.60.40.10">
    <property type="entry name" value="Immunoglobulins"/>
    <property type="match status" value="1"/>
</dbReference>
<dbReference type="InterPro" id="IPR050570">
    <property type="entry name" value="Cell_wall_metabolism_enzyme"/>
</dbReference>
<dbReference type="PANTHER" id="PTHR21666:SF289">
    <property type="entry name" value="L-ALA--D-GLU ENDOPEPTIDASE"/>
    <property type="match status" value="1"/>
</dbReference>
<evidence type="ECO:0000256" key="2">
    <source>
        <dbReference type="SAM" id="SignalP"/>
    </source>
</evidence>
<proteinExistence type="predicted"/>
<name>A0A562SQL8_9BACT</name>
<dbReference type="CDD" id="cd12797">
    <property type="entry name" value="M23_peptidase"/>
    <property type="match status" value="1"/>
</dbReference>
<dbReference type="OrthoDB" id="9810477at2"/>
<protein>
    <submittedName>
        <fullName evidence="4">Peptidase M23-like protein</fullName>
    </submittedName>
</protein>
<feature type="domain" description="M23ase beta-sheet core" evidence="3">
    <location>
        <begin position="55"/>
        <end position="125"/>
    </location>
</feature>
<dbReference type="InterPro" id="IPR016047">
    <property type="entry name" value="M23ase_b-sheet_dom"/>
</dbReference>
<evidence type="ECO:0000313" key="5">
    <source>
        <dbReference type="Proteomes" id="UP000316167"/>
    </source>
</evidence>
<gene>
    <name evidence="4" type="ORF">IQ13_1624</name>
</gene>
<dbReference type="SUPFAM" id="SSF51261">
    <property type="entry name" value="Duplicated hybrid motif"/>
    <property type="match status" value="1"/>
</dbReference>
<dbReference type="GO" id="GO:0004222">
    <property type="term" value="F:metalloendopeptidase activity"/>
    <property type="evidence" value="ECO:0007669"/>
    <property type="project" value="TreeGrafter"/>
</dbReference>
<dbReference type="InterPro" id="IPR011055">
    <property type="entry name" value="Dup_hybrid_motif"/>
</dbReference>
<dbReference type="AlphaFoldDB" id="A0A562SQL8"/>
<dbReference type="PANTHER" id="PTHR21666">
    <property type="entry name" value="PEPTIDASE-RELATED"/>
    <property type="match status" value="1"/>
</dbReference>
<keyword evidence="1 2" id="KW-0732">Signal</keyword>
<dbReference type="EMBL" id="VLLE01000003">
    <property type="protein sequence ID" value="TWI83512.1"/>
    <property type="molecule type" value="Genomic_DNA"/>
</dbReference>